<dbReference type="InterPro" id="IPR002638">
    <property type="entry name" value="Quinolinate_PRibosylTrfase_C"/>
</dbReference>
<dbReference type="Pfam" id="PF02749">
    <property type="entry name" value="QRPTase_N"/>
    <property type="match status" value="1"/>
</dbReference>
<dbReference type="PIRSF" id="PIRSF006250">
    <property type="entry name" value="NadC_ModD"/>
    <property type="match status" value="1"/>
</dbReference>
<dbReference type="InterPro" id="IPR027277">
    <property type="entry name" value="NadC/ModD"/>
</dbReference>
<evidence type="ECO:0000256" key="5">
    <source>
        <dbReference type="ARBA" id="ARBA00011218"/>
    </source>
</evidence>
<dbReference type="AlphaFoldDB" id="A0A7J7IP12"/>
<dbReference type="InterPro" id="IPR036068">
    <property type="entry name" value="Nicotinate_pribotase-like_C"/>
</dbReference>
<dbReference type="FunFam" id="3.20.20.70:FF:000090">
    <property type="entry name" value="Nicotinate-nucleotide pyrophosphorylase [carboxylating]"/>
    <property type="match status" value="1"/>
</dbReference>
<name>A0A7J7IP12_9RHOD</name>
<evidence type="ECO:0000256" key="3">
    <source>
        <dbReference type="ARBA" id="ARBA00004893"/>
    </source>
</evidence>
<evidence type="ECO:0000313" key="16">
    <source>
        <dbReference type="EMBL" id="KAF6004294.1"/>
    </source>
</evidence>
<keyword evidence="8 13" id="KW-0662">Pyridine nucleotide biosynthesis</keyword>
<evidence type="ECO:0000313" key="17">
    <source>
        <dbReference type="Proteomes" id="UP000530660"/>
    </source>
</evidence>
<feature type="domain" description="Quinolinate phosphoribosyl transferase N-terminal" evidence="15">
    <location>
        <begin position="48"/>
        <end position="137"/>
    </location>
</feature>
<proteinExistence type="inferred from homology"/>
<dbReference type="PANTHER" id="PTHR32179:SF3">
    <property type="entry name" value="NICOTINATE-NUCLEOTIDE PYROPHOSPHORYLASE [CARBOXYLATING]"/>
    <property type="match status" value="1"/>
</dbReference>
<dbReference type="InterPro" id="IPR037128">
    <property type="entry name" value="Quinolinate_PRibosylTase_N_sf"/>
</dbReference>
<dbReference type="OrthoDB" id="10067394at2759"/>
<dbReference type="EC" id="2.4.2.19" evidence="6 13"/>
<dbReference type="GO" id="GO:0004514">
    <property type="term" value="F:nicotinate-nucleotide diphosphorylase (carboxylating) activity"/>
    <property type="evidence" value="ECO:0007669"/>
    <property type="project" value="UniProtKB-EC"/>
</dbReference>
<accession>A0A7J7IP12</accession>
<keyword evidence="9 13" id="KW-0328">Glycosyltransferase</keyword>
<evidence type="ECO:0000256" key="13">
    <source>
        <dbReference type="PIRNR" id="PIRNR006250"/>
    </source>
</evidence>
<evidence type="ECO:0000256" key="4">
    <source>
        <dbReference type="ARBA" id="ARBA00009400"/>
    </source>
</evidence>
<organism evidence="16 17">
    <name type="scientific">Cyanidiococcus yangmingshanensis</name>
    <dbReference type="NCBI Taxonomy" id="2690220"/>
    <lineage>
        <taxon>Eukaryota</taxon>
        <taxon>Rhodophyta</taxon>
        <taxon>Bangiophyceae</taxon>
        <taxon>Cyanidiales</taxon>
        <taxon>Cyanidiaceae</taxon>
        <taxon>Cyanidiococcus</taxon>
    </lineage>
</organism>
<dbReference type="EMBL" id="VWRR01000004">
    <property type="protein sequence ID" value="KAF6004294.1"/>
    <property type="molecule type" value="Genomic_DNA"/>
</dbReference>
<evidence type="ECO:0000256" key="9">
    <source>
        <dbReference type="ARBA" id="ARBA00022676"/>
    </source>
</evidence>
<dbReference type="NCBIfam" id="TIGR00078">
    <property type="entry name" value="nadC"/>
    <property type="match status" value="1"/>
</dbReference>
<evidence type="ECO:0000259" key="14">
    <source>
        <dbReference type="Pfam" id="PF01729"/>
    </source>
</evidence>
<comment type="subunit">
    <text evidence="5 13">Hexamer formed by 3 homodimers.</text>
</comment>
<comment type="function">
    <text evidence="1 13">Involved in the catabolism of quinolinic acid (QA).</text>
</comment>
<dbReference type="SUPFAM" id="SSF51690">
    <property type="entry name" value="Nicotinate/Quinolinate PRTase C-terminal domain-like"/>
    <property type="match status" value="1"/>
</dbReference>
<gene>
    <name evidence="16" type="ORF">F1559_004777</name>
</gene>
<dbReference type="GO" id="GO:0009435">
    <property type="term" value="P:NAD+ biosynthetic process"/>
    <property type="evidence" value="ECO:0007669"/>
    <property type="project" value="UniProtKB-UniPathway"/>
</dbReference>
<evidence type="ECO:0000256" key="8">
    <source>
        <dbReference type="ARBA" id="ARBA00022642"/>
    </source>
</evidence>
<protein>
    <recommendedName>
        <fullName evidence="7 13">Nicotinate-nucleotide pyrophosphorylase [carboxylating]</fullName>
        <ecNumber evidence="6 13">2.4.2.19</ecNumber>
    </recommendedName>
    <alternativeName>
        <fullName evidence="11 13">Quinolinate phosphoribosyltransferase [decarboxylating]</fullName>
    </alternativeName>
</protein>
<keyword evidence="17" id="KW-1185">Reference proteome</keyword>
<dbReference type="Proteomes" id="UP000530660">
    <property type="component" value="Unassembled WGS sequence"/>
</dbReference>
<dbReference type="Gene3D" id="3.90.1170.20">
    <property type="entry name" value="Quinolinate phosphoribosyl transferase, N-terminal domain"/>
    <property type="match status" value="1"/>
</dbReference>
<comment type="catalytic activity">
    <reaction evidence="12 13">
        <text>nicotinate beta-D-ribonucleotide + CO2 + diphosphate = quinolinate + 5-phospho-alpha-D-ribose 1-diphosphate + 2 H(+)</text>
        <dbReference type="Rhea" id="RHEA:12733"/>
        <dbReference type="ChEBI" id="CHEBI:15378"/>
        <dbReference type="ChEBI" id="CHEBI:16526"/>
        <dbReference type="ChEBI" id="CHEBI:29959"/>
        <dbReference type="ChEBI" id="CHEBI:33019"/>
        <dbReference type="ChEBI" id="CHEBI:57502"/>
        <dbReference type="ChEBI" id="CHEBI:58017"/>
        <dbReference type="EC" id="2.4.2.19"/>
    </reaction>
</comment>
<evidence type="ECO:0000256" key="1">
    <source>
        <dbReference type="ARBA" id="ARBA00003237"/>
    </source>
</evidence>
<keyword evidence="10 13" id="KW-0808">Transferase</keyword>
<comment type="subcellular location">
    <subcellularLocation>
        <location evidence="2">Plastid</location>
        <location evidence="2">Chloroplast</location>
    </subcellularLocation>
</comment>
<comment type="caution">
    <text evidence="16">The sequence shown here is derived from an EMBL/GenBank/DDBJ whole genome shotgun (WGS) entry which is preliminary data.</text>
</comment>
<dbReference type="SUPFAM" id="SSF54675">
    <property type="entry name" value="Nicotinate/Quinolinate PRTase N-terminal domain-like"/>
    <property type="match status" value="1"/>
</dbReference>
<reference evidence="16 17" key="1">
    <citation type="journal article" date="2020" name="J. Phycol.">
        <title>Comparative genome analysis reveals Cyanidiococcus gen. nov., a new extremophilic red algal genus sister to Cyanidioschyzon (Cyanidioschyzonaceae, Rhodophyta).</title>
        <authorList>
            <person name="Liu S.-L."/>
            <person name="Chiang Y.-R."/>
            <person name="Yoon H.S."/>
            <person name="Fu H.-Y."/>
        </authorList>
    </citation>
    <scope>NUCLEOTIDE SEQUENCE [LARGE SCALE GENOMIC DNA]</scope>
    <source>
        <strain evidence="16 17">THAL066</strain>
    </source>
</reference>
<dbReference type="PANTHER" id="PTHR32179">
    <property type="entry name" value="NICOTINATE-NUCLEOTIDE PYROPHOSPHORYLASE [CARBOXYLATING]"/>
    <property type="match status" value="1"/>
</dbReference>
<sequence>MLASMNDDDEVRTERRNVTPLPIFITSLVQQWLLEDAPSFDFSSSVVADRLATGILWQKSSGVVAGRPFFDAVFEALGCQVVWNRTIDGIGEVEGQFWTDADVSEAGGKRALATVRGPARRLLQGERTALNALSRCSGVATRARQFQLLCREHHWAGTIAGTRKTTPGFRLVEKYGMQLGGADMHRVDLSGMVMLKDNHLACIGLELNRPADDALVIREAVRRARACAGFSVKIEVECSSEASALAAIAAGADVIMLDNMDPSTFCRTAERLRQQTNGTQAHRYLIEASGGISLETAPAYMCAAADIISVSLSQGYGCVDFSLKISFTDP</sequence>
<evidence type="ECO:0000256" key="2">
    <source>
        <dbReference type="ARBA" id="ARBA00004229"/>
    </source>
</evidence>
<comment type="pathway">
    <text evidence="3 13">Cofactor biosynthesis; NAD(+) biosynthesis; nicotinate D-ribonucleotide from quinolinate: step 1/1.</text>
</comment>
<feature type="domain" description="Quinolinate phosphoribosyl transferase C-terminal" evidence="14">
    <location>
        <begin position="139"/>
        <end position="324"/>
    </location>
</feature>
<comment type="similarity">
    <text evidence="4 13">Belongs to the NadC/ModD family.</text>
</comment>
<dbReference type="Gene3D" id="3.20.20.70">
    <property type="entry name" value="Aldolase class I"/>
    <property type="match status" value="1"/>
</dbReference>
<dbReference type="InterPro" id="IPR004393">
    <property type="entry name" value="NadC"/>
</dbReference>
<dbReference type="InterPro" id="IPR013785">
    <property type="entry name" value="Aldolase_TIM"/>
</dbReference>
<dbReference type="GO" id="GO:0009507">
    <property type="term" value="C:chloroplast"/>
    <property type="evidence" value="ECO:0007669"/>
    <property type="project" value="UniProtKB-SubCell"/>
</dbReference>
<evidence type="ECO:0000256" key="11">
    <source>
        <dbReference type="ARBA" id="ARBA00033102"/>
    </source>
</evidence>
<dbReference type="GO" id="GO:0034213">
    <property type="term" value="P:quinolinate catabolic process"/>
    <property type="evidence" value="ECO:0007669"/>
    <property type="project" value="TreeGrafter"/>
</dbReference>
<dbReference type="UniPathway" id="UPA00253">
    <property type="reaction ID" value="UER00331"/>
</dbReference>
<dbReference type="InterPro" id="IPR022412">
    <property type="entry name" value="Quinolinate_PRibosylTrfase_N"/>
</dbReference>
<evidence type="ECO:0000259" key="15">
    <source>
        <dbReference type="Pfam" id="PF02749"/>
    </source>
</evidence>
<evidence type="ECO:0000256" key="12">
    <source>
        <dbReference type="ARBA" id="ARBA00047445"/>
    </source>
</evidence>
<dbReference type="Pfam" id="PF01729">
    <property type="entry name" value="QRPTase_C"/>
    <property type="match status" value="1"/>
</dbReference>
<evidence type="ECO:0000256" key="6">
    <source>
        <dbReference type="ARBA" id="ARBA00011944"/>
    </source>
</evidence>
<evidence type="ECO:0000256" key="10">
    <source>
        <dbReference type="ARBA" id="ARBA00022679"/>
    </source>
</evidence>
<evidence type="ECO:0000256" key="7">
    <source>
        <dbReference type="ARBA" id="ARBA00020990"/>
    </source>
</evidence>